<keyword evidence="1 2" id="KW-0175">Coiled coil</keyword>
<feature type="coiled-coil region" evidence="2">
    <location>
        <begin position="389"/>
        <end position="522"/>
    </location>
</feature>
<dbReference type="InterPro" id="IPR011684">
    <property type="entry name" value="NAB"/>
</dbReference>
<feature type="compositionally biased region" description="Basic and acidic residues" evidence="3">
    <location>
        <begin position="80"/>
        <end position="90"/>
    </location>
</feature>
<feature type="region of interest" description="Disordered" evidence="3">
    <location>
        <begin position="80"/>
        <end position="106"/>
    </location>
</feature>
<sequence>MESSVSFANDEDINKDNKREIDNKVARILKLIKSSGQDKKGKSSEDSSKRSELIGLIQDFYTEYQSLYAQYEHVRGEIGKRNRGRKEKENSSSAPSSDSEEYYSSEDIENGALSRHNKASDMANKEVETANFDEAGLKPILISTALDKESLTSKYMAAFGKSPRTRKREHSNLVKALELHGNQASAQINGLEGQLYVLRTELESLRSLKIGLEKKIEEKETEARQLGETNVQLRSRVSELELISEDKGNEISAMTVRMKENENNLTSRIEVLLTQVNNLQQEMESLRAEKAELVESKRNGESAQVKGLKDQANILQQKLESLSKEKTELLLQLDIKTKEITENQTWIETLKKELARKVVLEQGLLKEKEGFVVQMEDLKLEVNSPHDQNNKLEELIRSRNRETDELREEKGRLQARISELEGSLVNKGQELSIVKKKFESKKNEASTQIMSLKAKVNNLQQELDSLLCEKSKLEAHNDRLKQDSAHSQMQVENEILNLTIKIEDQQKTLKEKESSIKKFTEEQKLTKHLSLDSQKQRPESPKYRSMDSTKLSHQVIERKIDELAEKFHMKMENHIRLLFQRIRVAEQIHAETKDAYKKMLEKLEQENTELNGKKAIYEAELMKMREILLSPESNLLKGLDLMIRKIDEENGNFLNRISRISKELQRAKDWITGKNEEIKKLKYNVESLTSQLDEKEEEEFLLKEKVEKLDTEISSEGLEECKPNVASQLERTVEDLERQLKERDDIFSNLGEEKREAIRQLCVLIDYHRQRYDHLKESVSKMPIKFKKPA</sequence>
<dbReference type="EMBL" id="JARPOI010000009">
    <property type="protein sequence ID" value="KAJ9173699.1"/>
    <property type="molecule type" value="Genomic_DNA"/>
</dbReference>
<accession>A0ABQ9M0B2</accession>
<dbReference type="PROSITE" id="PS51774">
    <property type="entry name" value="NAB"/>
    <property type="match status" value="1"/>
</dbReference>
<feature type="region of interest" description="Disordered" evidence="3">
    <location>
        <begin position="527"/>
        <end position="550"/>
    </location>
</feature>
<evidence type="ECO:0000313" key="6">
    <source>
        <dbReference type="Proteomes" id="UP001174677"/>
    </source>
</evidence>
<dbReference type="PANTHER" id="PTHR47357:SF4">
    <property type="entry name" value="MYOSIN HEAVY CHAIN-LIKE PROTEIN"/>
    <property type="match status" value="1"/>
</dbReference>
<keyword evidence="6" id="KW-1185">Reference proteome</keyword>
<feature type="coiled-coil region" evidence="2">
    <location>
        <begin position="262"/>
        <end position="339"/>
    </location>
</feature>
<feature type="region of interest" description="Disordered" evidence="3">
    <location>
        <begin position="1"/>
        <end position="20"/>
    </location>
</feature>
<dbReference type="Pfam" id="PF07765">
    <property type="entry name" value="KIP1"/>
    <property type="match status" value="1"/>
</dbReference>
<evidence type="ECO:0000256" key="3">
    <source>
        <dbReference type="SAM" id="MobiDB-lite"/>
    </source>
</evidence>
<organism evidence="5 6">
    <name type="scientific">Hevea brasiliensis</name>
    <name type="common">Para rubber tree</name>
    <name type="synonym">Siphonia brasiliensis</name>
    <dbReference type="NCBI Taxonomy" id="3981"/>
    <lineage>
        <taxon>Eukaryota</taxon>
        <taxon>Viridiplantae</taxon>
        <taxon>Streptophyta</taxon>
        <taxon>Embryophyta</taxon>
        <taxon>Tracheophyta</taxon>
        <taxon>Spermatophyta</taxon>
        <taxon>Magnoliopsida</taxon>
        <taxon>eudicotyledons</taxon>
        <taxon>Gunneridae</taxon>
        <taxon>Pentapetalae</taxon>
        <taxon>rosids</taxon>
        <taxon>fabids</taxon>
        <taxon>Malpighiales</taxon>
        <taxon>Euphorbiaceae</taxon>
        <taxon>Crotonoideae</taxon>
        <taxon>Micrandreae</taxon>
        <taxon>Hevea</taxon>
    </lineage>
</organism>
<feature type="coiled-coil region" evidence="2">
    <location>
        <begin position="671"/>
        <end position="746"/>
    </location>
</feature>
<feature type="compositionally biased region" description="Basic and acidic residues" evidence="3">
    <location>
        <begin position="534"/>
        <end position="547"/>
    </location>
</feature>
<proteinExistence type="predicted"/>
<feature type="coiled-coil region" evidence="2">
    <location>
        <begin position="202"/>
        <end position="236"/>
    </location>
</feature>
<feature type="domain" description="NAB" evidence="4">
    <location>
        <begin position="1"/>
        <end position="78"/>
    </location>
</feature>
<feature type="coiled-coil region" evidence="2">
    <location>
        <begin position="586"/>
        <end position="620"/>
    </location>
</feature>
<dbReference type="PANTHER" id="PTHR47357">
    <property type="entry name" value="COP1-INTERACTIVE PROTEIN 1"/>
    <property type="match status" value="1"/>
</dbReference>
<name>A0ABQ9M0B2_HEVBR</name>
<gene>
    <name evidence="5" type="ORF">P3X46_016809</name>
</gene>
<evidence type="ECO:0000313" key="5">
    <source>
        <dbReference type="EMBL" id="KAJ9173699.1"/>
    </source>
</evidence>
<evidence type="ECO:0000259" key="4">
    <source>
        <dbReference type="PROSITE" id="PS51774"/>
    </source>
</evidence>
<reference evidence="5" key="1">
    <citation type="journal article" date="2023" name="Plant Biotechnol. J.">
        <title>Chromosome-level wild Hevea brasiliensis genome provides new tools for genomic-assisted breeding and valuable loci to elevate rubber yield.</title>
        <authorList>
            <person name="Cheng H."/>
            <person name="Song X."/>
            <person name="Hu Y."/>
            <person name="Wu T."/>
            <person name="Yang Q."/>
            <person name="An Z."/>
            <person name="Feng S."/>
            <person name="Deng Z."/>
            <person name="Wu W."/>
            <person name="Zeng X."/>
            <person name="Tu M."/>
            <person name="Wang X."/>
            <person name="Huang H."/>
        </authorList>
    </citation>
    <scope>NUCLEOTIDE SEQUENCE</scope>
    <source>
        <strain evidence="5">MT/VB/25A 57/8</strain>
    </source>
</reference>
<protein>
    <recommendedName>
        <fullName evidence="4">NAB domain-containing protein</fullName>
    </recommendedName>
</protein>
<dbReference type="Proteomes" id="UP001174677">
    <property type="component" value="Chromosome 9"/>
</dbReference>
<evidence type="ECO:0000256" key="2">
    <source>
        <dbReference type="SAM" id="Coils"/>
    </source>
</evidence>
<comment type="caution">
    <text evidence="5">The sequence shown here is derived from an EMBL/GenBank/DDBJ whole genome shotgun (WGS) entry which is preliminary data.</text>
</comment>
<evidence type="ECO:0000256" key="1">
    <source>
        <dbReference type="ARBA" id="ARBA00023054"/>
    </source>
</evidence>